<dbReference type="InterPro" id="IPR002327">
    <property type="entry name" value="Cyt_c_1A/1B"/>
</dbReference>
<dbReference type="SUPFAM" id="SSF46626">
    <property type="entry name" value="Cytochrome c"/>
    <property type="match status" value="1"/>
</dbReference>
<keyword evidence="4" id="KW-0249">Electron transport</keyword>
<comment type="caution">
    <text evidence="9">The sequence shown here is derived from an EMBL/GenBank/DDBJ whole genome shotgun (WGS) entry which is preliminary data.</text>
</comment>
<dbReference type="PROSITE" id="PS51007">
    <property type="entry name" value="CYTC"/>
    <property type="match status" value="1"/>
</dbReference>
<dbReference type="OrthoDB" id="9805828at2"/>
<keyword evidence="10" id="KW-1185">Reference proteome</keyword>
<dbReference type="EMBL" id="SMAI01000016">
    <property type="protein sequence ID" value="TCT01908.1"/>
    <property type="molecule type" value="Genomic_DNA"/>
</dbReference>
<evidence type="ECO:0000259" key="8">
    <source>
        <dbReference type="PROSITE" id="PS51007"/>
    </source>
</evidence>
<sequence length="230" mass="24546">MRSLFTVSIVCILVSPALAAEGNVARGRQAYRACAACHSLAPDRNMTGPSLAGLWGRKAGSLAGFERYSPALKTADVVWNEASLDPWLADPAHMIPGNRMTFPGIKEAGVRADLIAFLKDATVPGRTAAEPPAASRGGMMGGGPVPNLRRLEPAQRVQAITYCRDTYRVTTADGQTHEIWERNLRFKTDSGGDGPERNAPAILDAGMMGDRASVIFAVPEEISAWIKPGC</sequence>
<accession>A0A4V2UX32</accession>
<dbReference type="Gene3D" id="1.10.760.10">
    <property type="entry name" value="Cytochrome c-like domain"/>
    <property type="match status" value="1"/>
</dbReference>
<evidence type="ECO:0000256" key="7">
    <source>
        <dbReference type="SAM" id="SignalP"/>
    </source>
</evidence>
<keyword evidence="1" id="KW-0813">Transport</keyword>
<name>A0A4V2UX32_9HYPH</name>
<feature type="chain" id="PRO_5020183978" evidence="7">
    <location>
        <begin position="20"/>
        <end position="230"/>
    </location>
</feature>
<gene>
    <name evidence="9" type="ORF">EDC64_116107</name>
</gene>
<feature type="signal peptide" evidence="7">
    <location>
        <begin position="1"/>
        <end position="19"/>
    </location>
</feature>
<dbReference type="AlphaFoldDB" id="A0A4V2UX32"/>
<dbReference type="RefSeq" id="WP_132034854.1">
    <property type="nucleotide sequence ID" value="NZ_SMAI01000016.1"/>
</dbReference>
<protein>
    <submittedName>
        <fullName evidence="9">Cytochrome c</fullName>
    </submittedName>
</protein>
<organism evidence="9 10">
    <name type="scientific">Aquabacter spiritensis</name>
    <dbReference type="NCBI Taxonomy" id="933073"/>
    <lineage>
        <taxon>Bacteria</taxon>
        <taxon>Pseudomonadati</taxon>
        <taxon>Pseudomonadota</taxon>
        <taxon>Alphaproteobacteria</taxon>
        <taxon>Hyphomicrobiales</taxon>
        <taxon>Xanthobacteraceae</taxon>
        <taxon>Aquabacter</taxon>
    </lineage>
</organism>
<dbReference type="PRINTS" id="PR00604">
    <property type="entry name" value="CYTCHRMECIAB"/>
</dbReference>
<dbReference type="InterPro" id="IPR036909">
    <property type="entry name" value="Cyt_c-like_dom_sf"/>
</dbReference>
<keyword evidence="7" id="KW-0732">Signal</keyword>
<dbReference type="GO" id="GO:0046872">
    <property type="term" value="F:metal ion binding"/>
    <property type="evidence" value="ECO:0007669"/>
    <property type="project" value="UniProtKB-KW"/>
</dbReference>
<keyword evidence="3 6" id="KW-0479">Metal-binding</keyword>
<proteinExistence type="predicted"/>
<evidence type="ECO:0000256" key="3">
    <source>
        <dbReference type="ARBA" id="ARBA00022723"/>
    </source>
</evidence>
<dbReference type="GO" id="GO:0009055">
    <property type="term" value="F:electron transfer activity"/>
    <property type="evidence" value="ECO:0007669"/>
    <property type="project" value="InterPro"/>
</dbReference>
<evidence type="ECO:0000313" key="9">
    <source>
        <dbReference type="EMBL" id="TCT01908.1"/>
    </source>
</evidence>
<evidence type="ECO:0000313" key="10">
    <source>
        <dbReference type="Proteomes" id="UP000294664"/>
    </source>
</evidence>
<reference evidence="9 10" key="1">
    <citation type="submission" date="2019-03" db="EMBL/GenBank/DDBJ databases">
        <title>Genomic Encyclopedia of Type Strains, Phase IV (KMG-IV): sequencing the most valuable type-strain genomes for metagenomic binning, comparative biology and taxonomic classification.</title>
        <authorList>
            <person name="Goeker M."/>
        </authorList>
    </citation>
    <scope>NUCLEOTIDE SEQUENCE [LARGE SCALE GENOMIC DNA]</scope>
    <source>
        <strain evidence="9 10">DSM 9035</strain>
    </source>
</reference>
<keyword evidence="2 6" id="KW-0349">Heme</keyword>
<evidence type="ECO:0000256" key="1">
    <source>
        <dbReference type="ARBA" id="ARBA00022448"/>
    </source>
</evidence>
<evidence type="ECO:0000256" key="2">
    <source>
        <dbReference type="ARBA" id="ARBA00022617"/>
    </source>
</evidence>
<feature type="domain" description="Cytochrome c" evidence="8">
    <location>
        <begin position="22"/>
        <end position="122"/>
    </location>
</feature>
<evidence type="ECO:0000256" key="5">
    <source>
        <dbReference type="ARBA" id="ARBA00023004"/>
    </source>
</evidence>
<dbReference type="GO" id="GO:0020037">
    <property type="term" value="F:heme binding"/>
    <property type="evidence" value="ECO:0007669"/>
    <property type="project" value="InterPro"/>
</dbReference>
<evidence type="ECO:0000256" key="6">
    <source>
        <dbReference type="PROSITE-ProRule" id="PRU00433"/>
    </source>
</evidence>
<dbReference type="InterPro" id="IPR009056">
    <property type="entry name" value="Cyt_c-like_dom"/>
</dbReference>
<evidence type="ECO:0000256" key="4">
    <source>
        <dbReference type="ARBA" id="ARBA00022982"/>
    </source>
</evidence>
<dbReference type="Proteomes" id="UP000294664">
    <property type="component" value="Unassembled WGS sequence"/>
</dbReference>
<dbReference type="PANTHER" id="PTHR11961">
    <property type="entry name" value="CYTOCHROME C"/>
    <property type="match status" value="1"/>
</dbReference>
<keyword evidence="5 6" id="KW-0408">Iron</keyword>